<dbReference type="EMBL" id="MHKD01000003">
    <property type="protein sequence ID" value="OGY85252.1"/>
    <property type="molecule type" value="Genomic_DNA"/>
</dbReference>
<organism evidence="3 4">
    <name type="scientific">Candidatus Kerfeldbacteria bacterium RIFCSPHIGHO2_12_FULL_48_17</name>
    <dbReference type="NCBI Taxonomy" id="1798542"/>
    <lineage>
        <taxon>Bacteria</taxon>
        <taxon>Candidatus Kerfeldiibacteriota</taxon>
    </lineage>
</organism>
<accession>A0A1G2B802</accession>
<comment type="caution">
    <text evidence="3">The sequence shown here is derived from an EMBL/GenBank/DDBJ whole genome shotgun (WGS) entry which is preliminary data.</text>
</comment>
<evidence type="ECO:0000256" key="1">
    <source>
        <dbReference type="ARBA" id="ARBA00022884"/>
    </source>
</evidence>
<dbReference type="CDD" id="cd21608">
    <property type="entry name" value="RRM2_NsCP33_like"/>
    <property type="match status" value="1"/>
</dbReference>
<dbReference type="PANTHER" id="PTHR48027">
    <property type="entry name" value="HETEROGENEOUS NUCLEAR RIBONUCLEOPROTEIN 87F-RELATED"/>
    <property type="match status" value="1"/>
</dbReference>
<dbReference type="PROSITE" id="PS50102">
    <property type="entry name" value="RRM"/>
    <property type="match status" value="1"/>
</dbReference>
<feature type="domain" description="RRM" evidence="2">
    <location>
        <begin position="3"/>
        <end position="81"/>
    </location>
</feature>
<dbReference type="SMART" id="SM00360">
    <property type="entry name" value="RRM"/>
    <property type="match status" value="1"/>
</dbReference>
<dbReference type="STRING" id="1798542.A3F54_00080"/>
<dbReference type="InterPro" id="IPR035979">
    <property type="entry name" value="RBD_domain_sf"/>
</dbReference>
<evidence type="ECO:0000313" key="4">
    <source>
        <dbReference type="Proteomes" id="UP000176952"/>
    </source>
</evidence>
<gene>
    <name evidence="3" type="ORF">A3F54_00080</name>
</gene>
<reference evidence="3 4" key="1">
    <citation type="journal article" date="2016" name="Nat. Commun.">
        <title>Thousands of microbial genomes shed light on interconnected biogeochemical processes in an aquifer system.</title>
        <authorList>
            <person name="Anantharaman K."/>
            <person name="Brown C.T."/>
            <person name="Hug L.A."/>
            <person name="Sharon I."/>
            <person name="Castelle C.J."/>
            <person name="Probst A.J."/>
            <person name="Thomas B.C."/>
            <person name="Singh A."/>
            <person name="Wilkins M.J."/>
            <person name="Karaoz U."/>
            <person name="Brodie E.L."/>
            <person name="Williams K.H."/>
            <person name="Hubbard S.S."/>
            <person name="Banfield J.F."/>
        </authorList>
    </citation>
    <scope>NUCLEOTIDE SEQUENCE [LARGE SCALE GENOMIC DNA]</scope>
</reference>
<dbReference type="InterPro" id="IPR000504">
    <property type="entry name" value="RRM_dom"/>
</dbReference>
<dbReference type="InterPro" id="IPR052462">
    <property type="entry name" value="SLIRP/GR-RBP-like"/>
</dbReference>
<dbReference type="InterPro" id="IPR012677">
    <property type="entry name" value="Nucleotide-bd_a/b_plait_sf"/>
</dbReference>
<dbReference type="Proteomes" id="UP000176952">
    <property type="component" value="Unassembled WGS sequence"/>
</dbReference>
<dbReference type="InterPro" id="IPR048289">
    <property type="entry name" value="RRM2_NsCP33-like"/>
</dbReference>
<protein>
    <recommendedName>
        <fullName evidence="2">RRM domain-containing protein</fullName>
    </recommendedName>
</protein>
<dbReference type="Gene3D" id="3.30.70.330">
    <property type="match status" value="1"/>
</dbReference>
<proteinExistence type="predicted"/>
<name>A0A1G2B802_9BACT</name>
<evidence type="ECO:0000313" key="3">
    <source>
        <dbReference type="EMBL" id="OGY85252.1"/>
    </source>
</evidence>
<dbReference type="AlphaFoldDB" id="A0A1G2B802"/>
<keyword evidence="1" id="KW-0694">RNA-binding</keyword>
<sequence length="87" mass="9919">MSKKLFVGNLDWNATEDDLRTLFAPIGEIEEAVIIKDRMSGRSKGFAFVTYVNDADGDTAIQQLNGQEMNQRKIVVNEARPQKRDRF</sequence>
<evidence type="ECO:0000259" key="2">
    <source>
        <dbReference type="PROSITE" id="PS50102"/>
    </source>
</evidence>
<dbReference type="GO" id="GO:0003723">
    <property type="term" value="F:RNA binding"/>
    <property type="evidence" value="ECO:0007669"/>
    <property type="project" value="UniProtKB-KW"/>
</dbReference>
<dbReference type="Pfam" id="PF00076">
    <property type="entry name" value="RRM_1"/>
    <property type="match status" value="1"/>
</dbReference>
<dbReference type="SUPFAM" id="SSF54928">
    <property type="entry name" value="RNA-binding domain, RBD"/>
    <property type="match status" value="1"/>
</dbReference>